<reference evidence="5 6" key="1">
    <citation type="submission" date="2017-11" db="EMBL/GenBank/DDBJ databases">
        <title>Genomic Encyclopedia of Archaeal and Bacterial Type Strains, Phase II (KMG-II): From Individual Species to Whole Genera.</title>
        <authorList>
            <person name="Goeker M."/>
        </authorList>
    </citation>
    <scope>NUCLEOTIDE SEQUENCE [LARGE SCALE GENOMIC DNA]</scope>
    <source>
        <strain evidence="5 6">DSM 27393</strain>
    </source>
</reference>
<evidence type="ECO:0000256" key="1">
    <source>
        <dbReference type="ARBA" id="ARBA00022670"/>
    </source>
</evidence>
<dbReference type="Gene3D" id="3.40.630.10">
    <property type="entry name" value="Zn peptidases"/>
    <property type="match status" value="1"/>
</dbReference>
<dbReference type="Proteomes" id="UP000228758">
    <property type="component" value="Unassembled WGS sequence"/>
</dbReference>
<dbReference type="OrthoDB" id="9761532at2"/>
<evidence type="ECO:0000256" key="3">
    <source>
        <dbReference type="ARBA" id="ARBA00022801"/>
    </source>
</evidence>
<dbReference type="Pfam" id="PF01546">
    <property type="entry name" value="Peptidase_M20"/>
    <property type="match status" value="1"/>
</dbReference>
<dbReference type="SUPFAM" id="SSF53187">
    <property type="entry name" value="Zn-dependent exopeptidases"/>
    <property type="match status" value="1"/>
</dbReference>
<gene>
    <name evidence="5" type="ORF">CLV46_1941</name>
</gene>
<dbReference type="EMBL" id="PGFF01000001">
    <property type="protein sequence ID" value="PJJ72370.1"/>
    <property type="molecule type" value="Genomic_DNA"/>
</dbReference>
<dbReference type="Gene3D" id="3.30.70.360">
    <property type="match status" value="1"/>
</dbReference>
<keyword evidence="6" id="KW-1185">Reference proteome</keyword>
<dbReference type="NCBIfam" id="NF005914">
    <property type="entry name" value="PRK07907.1"/>
    <property type="match status" value="1"/>
</dbReference>
<organism evidence="5 6">
    <name type="scientific">Diaminobutyricimonas aerilata</name>
    <dbReference type="NCBI Taxonomy" id="1162967"/>
    <lineage>
        <taxon>Bacteria</taxon>
        <taxon>Bacillati</taxon>
        <taxon>Actinomycetota</taxon>
        <taxon>Actinomycetes</taxon>
        <taxon>Micrococcales</taxon>
        <taxon>Microbacteriaceae</taxon>
        <taxon>Diaminobutyricimonas</taxon>
    </lineage>
</organism>
<keyword evidence="3" id="KW-0378">Hydrolase</keyword>
<dbReference type="GO" id="GO:0046872">
    <property type="term" value="F:metal ion binding"/>
    <property type="evidence" value="ECO:0007669"/>
    <property type="project" value="UniProtKB-KW"/>
</dbReference>
<evidence type="ECO:0000313" key="6">
    <source>
        <dbReference type="Proteomes" id="UP000228758"/>
    </source>
</evidence>
<dbReference type="GO" id="GO:0008233">
    <property type="term" value="F:peptidase activity"/>
    <property type="evidence" value="ECO:0007669"/>
    <property type="project" value="UniProtKB-KW"/>
</dbReference>
<dbReference type="GO" id="GO:0006508">
    <property type="term" value="P:proteolysis"/>
    <property type="evidence" value="ECO:0007669"/>
    <property type="project" value="UniProtKB-KW"/>
</dbReference>
<dbReference type="Pfam" id="PF07687">
    <property type="entry name" value="M20_dimer"/>
    <property type="match status" value="1"/>
</dbReference>
<evidence type="ECO:0000259" key="4">
    <source>
        <dbReference type="Pfam" id="PF07687"/>
    </source>
</evidence>
<proteinExistence type="predicted"/>
<evidence type="ECO:0000313" key="5">
    <source>
        <dbReference type="EMBL" id="PJJ72370.1"/>
    </source>
</evidence>
<dbReference type="PANTHER" id="PTHR43270">
    <property type="entry name" value="BETA-ALA-HIS DIPEPTIDASE"/>
    <property type="match status" value="1"/>
</dbReference>
<comment type="caution">
    <text evidence="5">The sequence shown here is derived from an EMBL/GenBank/DDBJ whole genome shotgun (WGS) entry which is preliminary data.</text>
</comment>
<feature type="domain" description="Peptidase M20 dimerisation" evidence="4">
    <location>
        <begin position="222"/>
        <end position="368"/>
    </location>
</feature>
<keyword evidence="2" id="KW-0479">Metal-binding</keyword>
<sequence length="474" mass="50147">MTEIQAPNSSAASDRPAVEEAVRTAVQEGLPATIADLSRLVRVPSVAFEGFDHSHVQASAEAVRALFEETGAFDEVVISRAPIPGSDELGQPAVLGTRAARNGAPTVLLYAHHDVQPVGDESGWLSPAFEPTLRGDRLYGRGTADDKAGIMSHIASIRALIAAHGPDFDLGLVVFIEGEEEFGSRSFSSFLAQHRDQLAADVIIVADSGNWDTETPALTAALRGNVTFNFTIETLDHASHSGMFGGAVPDAMTAMIKLLATLHDDEGAVAVEGLRSYEAETPPYDEAQLRRESGLLDGVTPIGRGTILSRLWYQPSITVVGIDATSVLNASNTLSPKLRGRISVRIAPGQSPTEAFAAVEKHLTDHTPFGARVEITDIDLGAPFLVDTSGPVAAAALDAMRDAWDAEPVLMGVGGSIPFVADLVEVFPQAQILITGVEDPDSRAHSPNESLHLGVFHRGILSEALLLSRLGSRA</sequence>
<dbReference type="InterPro" id="IPR002933">
    <property type="entry name" value="Peptidase_M20"/>
</dbReference>
<evidence type="ECO:0000256" key="2">
    <source>
        <dbReference type="ARBA" id="ARBA00022723"/>
    </source>
</evidence>
<dbReference type="AlphaFoldDB" id="A0A2M9CKE4"/>
<dbReference type="PANTHER" id="PTHR43270:SF12">
    <property type="entry name" value="SUCCINYL-DIAMINOPIMELATE DESUCCINYLASE"/>
    <property type="match status" value="1"/>
</dbReference>
<keyword evidence="1" id="KW-0645">Protease</keyword>
<name>A0A2M9CKE4_9MICO</name>
<dbReference type="RefSeq" id="WP_100364568.1">
    <property type="nucleotide sequence ID" value="NZ_PGFF01000001.1"/>
</dbReference>
<dbReference type="InterPro" id="IPR011650">
    <property type="entry name" value="Peptidase_M20_dimer"/>
</dbReference>
<protein>
    <submittedName>
        <fullName evidence="5">Acetylornithine deacetylase/succinyl-diaminopimelate desuccinylase-like protein</fullName>
    </submittedName>
</protein>
<dbReference type="InterPro" id="IPR051458">
    <property type="entry name" value="Cyt/Met_Dipeptidase"/>
</dbReference>
<accession>A0A2M9CKE4</accession>